<dbReference type="GO" id="GO:1901678">
    <property type="term" value="P:iron coordination entity transport"/>
    <property type="evidence" value="ECO:0007669"/>
    <property type="project" value="UniProtKB-ARBA"/>
</dbReference>
<keyword evidence="4 5" id="KW-0732">Signal</keyword>
<dbReference type="PROSITE" id="PS51318">
    <property type="entry name" value="TAT"/>
    <property type="match status" value="1"/>
</dbReference>
<organism evidence="7 8">
    <name type="scientific">Knoellia remsis</name>
    <dbReference type="NCBI Taxonomy" id="407159"/>
    <lineage>
        <taxon>Bacteria</taxon>
        <taxon>Bacillati</taxon>
        <taxon>Actinomycetota</taxon>
        <taxon>Actinomycetes</taxon>
        <taxon>Micrococcales</taxon>
        <taxon>Intrasporangiaceae</taxon>
        <taxon>Knoellia</taxon>
    </lineage>
</organism>
<dbReference type="EMBL" id="PVTI01000011">
    <property type="protein sequence ID" value="PRY58753.1"/>
    <property type="molecule type" value="Genomic_DNA"/>
</dbReference>
<dbReference type="AlphaFoldDB" id="A0A2T0ULE1"/>
<evidence type="ECO:0000313" key="7">
    <source>
        <dbReference type="EMBL" id="PRY58753.1"/>
    </source>
</evidence>
<feature type="domain" description="Fe/B12 periplasmic-binding" evidence="6">
    <location>
        <begin position="68"/>
        <end position="329"/>
    </location>
</feature>
<feature type="chain" id="PRO_5038946056" evidence="5">
    <location>
        <begin position="31"/>
        <end position="329"/>
    </location>
</feature>
<dbReference type="PANTHER" id="PTHR30532:SF1">
    <property type="entry name" value="IRON(3+)-HYDROXAMATE-BINDING PROTEIN FHUD"/>
    <property type="match status" value="1"/>
</dbReference>
<evidence type="ECO:0000256" key="5">
    <source>
        <dbReference type="SAM" id="SignalP"/>
    </source>
</evidence>
<dbReference type="PANTHER" id="PTHR30532">
    <property type="entry name" value="IRON III DICITRATE-BINDING PERIPLASMIC PROTEIN"/>
    <property type="match status" value="1"/>
</dbReference>
<dbReference type="RefSeq" id="WP_218279228.1">
    <property type="nucleotide sequence ID" value="NZ_PVTI01000011.1"/>
</dbReference>
<evidence type="ECO:0000259" key="6">
    <source>
        <dbReference type="PROSITE" id="PS50983"/>
    </source>
</evidence>
<feature type="signal peptide" evidence="5">
    <location>
        <begin position="1"/>
        <end position="30"/>
    </location>
</feature>
<keyword evidence="3" id="KW-0813">Transport</keyword>
<protein>
    <submittedName>
        <fullName evidence="7">Iron complex transport system substrate-binding protein</fullName>
    </submittedName>
</protein>
<gene>
    <name evidence="7" type="ORF">BCF74_11134</name>
</gene>
<proteinExistence type="inferred from homology"/>
<dbReference type="Proteomes" id="UP000237822">
    <property type="component" value="Unassembled WGS sequence"/>
</dbReference>
<keyword evidence="8" id="KW-1185">Reference proteome</keyword>
<dbReference type="SUPFAM" id="SSF53807">
    <property type="entry name" value="Helical backbone' metal receptor"/>
    <property type="match status" value="1"/>
</dbReference>
<comment type="similarity">
    <text evidence="2">Belongs to the bacterial solute-binding protein 8 family.</text>
</comment>
<reference evidence="7 8" key="1">
    <citation type="submission" date="2018-03" db="EMBL/GenBank/DDBJ databases">
        <title>Genomic Encyclopedia of Archaeal and Bacterial Type Strains, Phase II (KMG-II): from individual species to whole genera.</title>
        <authorList>
            <person name="Goeker M."/>
        </authorList>
    </citation>
    <scope>NUCLEOTIDE SEQUENCE [LARGE SCALE GENOMIC DNA]</scope>
    <source>
        <strain evidence="7 8">ATCC BAA-1496</strain>
    </source>
</reference>
<dbReference type="Gene3D" id="3.40.50.1980">
    <property type="entry name" value="Nitrogenase molybdenum iron protein domain"/>
    <property type="match status" value="2"/>
</dbReference>
<dbReference type="Pfam" id="PF01497">
    <property type="entry name" value="Peripla_BP_2"/>
    <property type="match status" value="1"/>
</dbReference>
<dbReference type="InterPro" id="IPR002491">
    <property type="entry name" value="ABC_transptr_periplasmic_BD"/>
</dbReference>
<comment type="caution">
    <text evidence="7">The sequence shown here is derived from an EMBL/GenBank/DDBJ whole genome shotgun (WGS) entry which is preliminary data.</text>
</comment>
<comment type="subcellular location">
    <subcellularLocation>
        <location evidence="1">Cell envelope</location>
    </subcellularLocation>
</comment>
<evidence type="ECO:0000313" key="8">
    <source>
        <dbReference type="Proteomes" id="UP000237822"/>
    </source>
</evidence>
<sequence>MIISLLSRSRSTSRPALTAAAAAAAVVALAGCGSPEQQASAAAPQSGESRTVTTMLGEVTVPATIDKVVVLEGRRDLDIALSLGLPVTGVAAMQPGEMDLPAPIPAKLTAGAKELFLRGQVNLEAIAAAAPDVIISRFSDVEPIRAELSAIAPVLVVGDQDTSTWQDDLRLVAKATGREDRATELITAYDNRVAGLKKTYADVLKDNTFAPMNYDLESDSTDTRAKRLLSTVMTDVGMKPSAAWTSSLDGTKAEYGPEQLKVGYGDADGIVAIVSEPKAWAQVQAKPLFKQLPAVAQGHVVRSDRRTHEGAALTADAALDVVEQLLKTF</sequence>
<evidence type="ECO:0000256" key="2">
    <source>
        <dbReference type="ARBA" id="ARBA00008814"/>
    </source>
</evidence>
<evidence type="ECO:0000256" key="4">
    <source>
        <dbReference type="ARBA" id="ARBA00022729"/>
    </source>
</evidence>
<evidence type="ECO:0000256" key="1">
    <source>
        <dbReference type="ARBA" id="ARBA00004196"/>
    </source>
</evidence>
<dbReference type="PROSITE" id="PS50983">
    <property type="entry name" value="FE_B12_PBP"/>
    <property type="match status" value="1"/>
</dbReference>
<dbReference type="InterPro" id="IPR051313">
    <property type="entry name" value="Bact_iron-sidero_bind"/>
</dbReference>
<evidence type="ECO:0000256" key="3">
    <source>
        <dbReference type="ARBA" id="ARBA00022448"/>
    </source>
</evidence>
<name>A0A2T0ULE1_9MICO</name>
<dbReference type="GO" id="GO:0030288">
    <property type="term" value="C:outer membrane-bounded periplasmic space"/>
    <property type="evidence" value="ECO:0007669"/>
    <property type="project" value="TreeGrafter"/>
</dbReference>
<accession>A0A2T0ULE1</accession>
<dbReference type="InterPro" id="IPR006311">
    <property type="entry name" value="TAT_signal"/>
</dbReference>